<dbReference type="RefSeq" id="WP_147277505.1">
    <property type="nucleotide sequence ID" value="NZ_LR699114.1"/>
</dbReference>
<dbReference type="GO" id="GO:0000272">
    <property type="term" value="P:polysaccharide catabolic process"/>
    <property type="evidence" value="ECO:0007669"/>
    <property type="project" value="UniProtKB-KW"/>
</dbReference>
<proteinExistence type="predicted"/>
<dbReference type="Gene3D" id="3.10.50.10">
    <property type="match status" value="1"/>
</dbReference>
<dbReference type="OrthoDB" id="276604at2"/>
<dbReference type="Gene3D" id="3.20.20.80">
    <property type="entry name" value="Glycosidases"/>
    <property type="match status" value="1"/>
</dbReference>
<dbReference type="SUPFAM" id="SSF51445">
    <property type="entry name" value="(Trans)glycosidases"/>
    <property type="match status" value="1"/>
</dbReference>
<name>A0A370G7S2_9COXI</name>
<evidence type="ECO:0000313" key="3">
    <source>
        <dbReference type="EMBL" id="RDI39838.1"/>
    </source>
</evidence>
<accession>A0A370G7S2</accession>
<dbReference type="SMART" id="SM00636">
    <property type="entry name" value="Glyco_18"/>
    <property type="match status" value="1"/>
</dbReference>
<reference evidence="3 4" key="1">
    <citation type="submission" date="2018-07" db="EMBL/GenBank/DDBJ databases">
        <title>Genomic Encyclopedia of Type Strains, Phase IV (KMG-IV): sequencing the most valuable type-strain genomes for metagenomic binning, comparative biology and taxonomic classification.</title>
        <authorList>
            <person name="Goeker M."/>
        </authorList>
    </citation>
    <scope>NUCLEOTIDE SEQUENCE [LARGE SCALE GENOMIC DNA]</scope>
    <source>
        <strain evidence="3 4">DSM 16500</strain>
    </source>
</reference>
<keyword evidence="1" id="KW-0119">Carbohydrate metabolism</keyword>
<sequence>MNYTLRILIATLLCGFFPLSYGMENVFYTLRSKDQLQNTLNHIRQHPQAIQIIVTQAFQVNEKGTVAGFVYHEMVDAAKSKSVKLMAMITNAGFDQARIHQFLSSAEAQNKALDFILSACRENHLYGVQFDFEMVSVKDKDALTHFFKLASEKLHKAGFSVSFAVVPALSDDPGPSAFLKKTYQNWSGAYDLKALGKISDFITIMSYNQHPEGTTPGPVASVPWVEKTIVHALKYVPARKISLGVPAYSLYWYTGTNPAAHSTRITTRRLEISYKHARDIVQQSQTHLKWDAREKMNYSVYERNWLNEYVYVEDAASFKAKLQLAKKYHLRGISVFRIGTEDERIWALLNKKSAHG</sequence>
<evidence type="ECO:0000259" key="2">
    <source>
        <dbReference type="PROSITE" id="PS51910"/>
    </source>
</evidence>
<evidence type="ECO:0000256" key="1">
    <source>
        <dbReference type="ARBA" id="ARBA00023326"/>
    </source>
</evidence>
<dbReference type="PROSITE" id="PS51910">
    <property type="entry name" value="GH18_2"/>
    <property type="match status" value="1"/>
</dbReference>
<dbReference type="InterPro" id="IPR001223">
    <property type="entry name" value="Glyco_hydro18_cat"/>
</dbReference>
<feature type="domain" description="GH18" evidence="2">
    <location>
        <begin position="22"/>
        <end position="356"/>
    </location>
</feature>
<protein>
    <submittedName>
        <fullName evidence="3">Spore germination protein YaaH</fullName>
    </submittedName>
</protein>
<dbReference type="PANTHER" id="PTHR46066">
    <property type="entry name" value="CHITINASE DOMAIN-CONTAINING PROTEIN 1 FAMILY MEMBER"/>
    <property type="match status" value="1"/>
</dbReference>
<dbReference type="InterPro" id="IPR029070">
    <property type="entry name" value="Chitinase_insertion_sf"/>
</dbReference>
<evidence type="ECO:0000313" key="4">
    <source>
        <dbReference type="Proteomes" id="UP000254720"/>
    </source>
</evidence>
<organism evidence="3 4">
    <name type="scientific">Aquicella lusitana</name>
    <dbReference type="NCBI Taxonomy" id="254246"/>
    <lineage>
        <taxon>Bacteria</taxon>
        <taxon>Pseudomonadati</taxon>
        <taxon>Pseudomonadota</taxon>
        <taxon>Gammaproteobacteria</taxon>
        <taxon>Legionellales</taxon>
        <taxon>Coxiellaceae</taxon>
        <taxon>Aquicella</taxon>
    </lineage>
</organism>
<dbReference type="AlphaFoldDB" id="A0A370G7S2"/>
<dbReference type="PANTHER" id="PTHR46066:SF2">
    <property type="entry name" value="CHITINASE DOMAIN-CONTAINING PROTEIN 1"/>
    <property type="match status" value="1"/>
</dbReference>
<gene>
    <name evidence="3" type="ORF">C8D86_12610</name>
</gene>
<comment type="caution">
    <text evidence="3">The sequence shown here is derived from an EMBL/GenBank/DDBJ whole genome shotgun (WGS) entry which is preliminary data.</text>
</comment>
<keyword evidence="1" id="KW-0624">Polysaccharide degradation</keyword>
<dbReference type="Pfam" id="PF00704">
    <property type="entry name" value="Glyco_hydro_18"/>
    <property type="match status" value="1"/>
</dbReference>
<keyword evidence="4" id="KW-1185">Reference proteome</keyword>
<dbReference type="Proteomes" id="UP000254720">
    <property type="component" value="Unassembled WGS sequence"/>
</dbReference>
<dbReference type="InterPro" id="IPR011583">
    <property type="entry name" value="Chitinase_II/V-like_cat"/>
</dbReference>
<dbReference type="GO" id="GO:0008061">
    <property type="term" value="F:chitin binding"/>
    <property type="evidence" value="ECO:0007669"/>
    <property type="project" value="InterPro"/>
</dbReference>
<dbReference type="InterPro" id="IPR017853">
    <property type="entry name" value="GH"/>
</dbReference>
<dbReference type="EMBL" id="QQAX01000026">
    <property type="protein sequence ID" value="RDI39838.1"/>
    <property type="molecule type" value="Genomic_DNA"/>
</dbReference>